<dbReference type="InterPro" id="IPR001753">
    <property type="entry name" value="Enoyl-CoA_hydra/iso"/>
</dbReference>
<dbReference type="CDD" id="cd06558">
    <property type="entry name" value="crotonase-like"/>
    <property type="match status" value="1"/>
</dbReference>
<dbReference type="HOGENOM" id="CLU_1222782_0_0_10"/>
<dbReference type="PANTHER" id="PTHR11941">
    <property type="entry name" value="ENOYL-COA HYDRATASE-RELATED"/>
    <property type="match status" value="1"/>
</dbReference>
<dbReference type="AlphaFoldDB" id="E6SPS1"/>
<dbReference type="EMBL" id="CP002352">
    <property type="protein sequence ID" value="ADV44900.1"/>
    <property type="molecule type" value="Genomic_DNA"/>
</dbReference>
<dbReference type="PATRIC" id="fig|693979.3.peg.3106"/>
<dbReference type="STRING" id="693979.Bache_2966"/>
<dbReference type="Proteomes" id="UP000008630">
    <property type="component" value="Chromosome"/>
</dbReference>
<gene>
    <name evidence="1" type="ordered locus">Bache_2966</name>
</gene>
<dbReference type="Pfam" id="PF00378">
    <property type="entry name" value="ECH_1"/>
    <property type="match status" value="1"/>
</dbReference>
<dbReference type="eggNOG" id="COG1024">
    <property type="taxonomic scope" value="Bacteria"/>
</dbReference>
<dbReference type="GO" id="GO:0006635">
    <property type="term" value="P:fatty acid beta-oxidation"/>
    <property type="evidence" value="ECO:0007669"/>
    <property type="project" value="TreeGrafter"/>
</dbReference>
<reference key="1">
    <citation type="submission" date="2010-11" db="EMBL/GenBank/DDBJ databases">
        <title>The complete genome of Bacteroides helcogenes P 36-108.</title>
        <authorList>
            <consortium name="US DOE Joint Genome Institute (JGI-PGF)"/>
            <person name="Lucas S."/>
            <person name="Copeland A."/>
            <person name="Lapidus A."/>
            <person name="Bruce D."/>
            <person name="Goodwin L."/>
            <person name="Pitluck S."/>
            <person name="Kyrpides N."/>
            <person name="Mavromatis K."/>
            <person name="Ivanova N."/>
            <person name="Zeytun A."/>
            <person name="Brettin T."/>
            <person name="Detter J.C."/>
            <person name="Tapia R."/>
            <person name="Han C."/>
            <person name="Land M."/>
            <person name="Hauser L."/>
            <person name="Markowitz V."/>
            <person name="Cheng J.-F."/>
            <person name="Hugenholtz P."/>
            <person name="Woyke T."/>
            <person name="Wu D."/>
            <person name="Gronow S."/>
            <person name="Wellnitz S."/>
            <person name="Brambilla E."/>
            <person name="Klenk H.-P."/>
            <person name="Eisen J.A."/>
        </authorList>
    </citation>
    <scope>NUCLEOTIDE SEQUENCE</scope>
    <source>
        <strain>P 36-108</strain>
    </source>
</reference>
<dbReference type="SUPFAM" id="SSF52096">
    <property type="entry name" value="ClpP/crotonase"/>
    <property type="match status" value="1"/>
</dbReference>
<evidence type="ECO:0000313" key="2">
    <source>
        <dbReference type="Proteomes" id="UP000008630"/>
    </source>
</evidence>
<name>E6SPS1_BACT6</name>
<dbReference type="PANTHER" id="PTHR11941:SF54">
    <property type="entry name" value="ENOYL-COA HYDRATASE, MITOCHONDRIAL"/>
    <property type="match status" value="1"/>
</dbReference>
<dbReference type="Gene3D" id="3.90.226.10">
    <property type="entry name" value="2-enoyl-CoA Hydratase, Chain A, domain 1"/>
    <property type="match status" value="1"/>
</dbReference>
<dbReference type="KEGG" id="bhl:Bache_2966"/>
<organism evidence="1 2">
    <name type="scientific">Bacteroides helcogenes (strain ATCC 35417 / DSM 20613 / JCM 6297 / CCUG 15421 / P 36-108)</name>
    <dbReference type="NCBI Taxonomy" id="693979"/>
    <lineage>
        <taxon>Bacteria</taxon>
        <taxon>Pseudomonadati</taxon>
        <taxon>Bacteroidota</taxon>
        <taxon>Bacteroidia</taxon>
        <taxon>Bacteroidales</taxon>
        <taxon>Bacteroidaceae</taxon>
        <taxon>Bacteroides</taxon>
    </lineage>
</organism>
<keyword evidence="2" id="KW-1185">Reference proteome</keyword>
<proteinExistence type="predicted"/>
<protein>
    <submittedName>
        <fullName evidence="1">Enoyl-CoA hydratase/isomerase</fullName>
    </submittedName>
</protein>
<dbReference type="GO" id="GO:0003824">
    <property type="term" value="F:catalytic activity"/>
    <property type="evidence" value="ECO:0007669"/>
    <property type="project" value="UniProtKB-ARBA"/>
</dbReference>
<dbReference type="InterPro" id="IPR029045">
    <property type="entry name" value="ClpP/crotonase-like_dom_sf"/>
</dbReference>
<sequence length="226" mass="25531">MIHWKIDDGIGVVTFDSPNGNMLTLNDLQSFNKILSELPLNVEALLIEGSDHAFCTGVKVDSSEVVKTFEQLDCLLLQLYAMKIPVSIALQGHAIGAGFLLLCCADYVYSVGSERMKFGLPEVKLALGVDELMINLLHSTLPLSVMEPLISMGEYVNYRKMIEWKLIDEITVDSPQEKCIIWMKERTGCKQSFCFCKQIMRKDVCMKMAEAYRQSCYLELAGLFHR</sequence>
<dbReference type="RefSeq" id="WP_013548487.1">
    <property type="nucleotide sequence ID" value="NC_014933.1"/>
</dbReference>
<evidence type="ECO:0000313" key="1">
    <source>
        <dbReference type="EMBL" id="ADV44900.1"/>
    </source>
</evidence>
<accession>E6SPS1</accession>
<dbReference type="OrthoDB" id="9775794at2"/>
<reference evidence="1 2" key="2">
    <citation type="journal article" date="2011" name="Stand. Genomic Sci.">
        <title>Complete genome sequence of Bacteroides helcogenes type strain (P 36-108).</title>
        <authorList>
            <person name="Pati A."/>
            <person name="Gronow S."/>
            <person name="Zeytun A."/>
            <person name="Lapidus A."/>
            <person name="Nolan M."/>
            <person name="Hammon N."/>
            <person name="Deshpande S."/>
            <person name="Cheng J.F."/>
            <person name="Tapia R."/>
            <person name="Han C."/>
            <person name="Goodwin L."/>
            <person name="Pitluck S."/>
            <person name="Liolios K."/>
            <person name="Pagani I."/>
            <person name="Ivanova N."/>
            <person name="Mavromatis K."/>
            <person name="Chen A."/>
            <person name="Palaniappan K."/>
            <person name="Land M."/>
            <person name="Hauser L."/>
            <person name="Chang Y.J."/>
            <person name="Jeffries C.D."/>
            <person name="Detter J.C."/>
            <person name="Brambilla E."/>
            <person name="Rohde M."/>
            <person name="Goker M."/>
            <person name="Woyke T."/>
            <person name="Bristow J."/>
            <person name="Eisen J.A."/>
            <person name="Markowitz V."/>
            <person name="Hugenholtz P."/>
            <person name="Kyrpides N.C."/>
            <person name="Klenk H.P."/>
            <person name="Lucas S."/>
        </authorList>
    </citation>
    <scope>NUCLEOTIDE SEQUENCE [LARGE SCALE GENOMIC DNA]</scope>
    <source>
        <strain evidence="2">ATCC 35417 / DSM 20613 / JCM 6297 / CCUG 15421 / P 36-108</strain>
    </source>
</reference>